<dbReference type="InterPro" id="IPR012337">
    <property type="entry name" value="RNaseH-like_sf"/>
</dbReference>
<gene>
    <name evidence="1" type="ORF">DM860_004385</name>
</gene>
<evidence type="ECO:0000313" key="2">
    <source>
        <dbReference type="Proteomes" id="UP000249390"/>
    </source>
</evidence>
<dbReference type="Gene3D" id="3.30.420.10">
    <property type="entry name" value="Ribonuclease H-like superfamily/Ribonuclease H"/>
    <property type="match status" value="1"/>
</dbReference>
<organism evidence="1 2">
    <name type="scientific">Cuscuta australis</name>
    <dbReference type="NCBI Taxonomy" id="267555"/>
    <lineage>
        <taxon>Eukaryota</taxon>
        <taxon>Viridiplantae</taxon>
        <taxon>Streptophyta</taxon>
        <taxon>Embryophyta</taxon>
        <taxon>Tracheophyta</taxon>
        <taxon>Spermatophyta</taxon>
        <taxon>Magnoliopsida</taxon>
        <taxon>eudicotyledons</taxon>
        <taxon>Gunneridae</taxon>
        <taxon>Pentapetalae</taxon>
        <taxon>asterids</taxon>
        <taxon>lamiids</taxon>
        <taxon>Solanales</taxon>
        <taxon>Convolvulaceae</taxon>
        <taxon>Cuscuteae</taxon>
        <taxon>Cuscuta</taxon>
        <taxon>Cuscuta subgen. Grammica</taxon>
        <taxon>Cuscuta sect. Cleistogrammica</taxon>
    </lineage>
</organism>
<sequence length="86" mass="9766">MAATLHNITFHNLSSNITVTKCASEVDCWIKATVFYYRYGVGLSNLLLVGLDVEWHPCKSWEETNPVATLQLCMRKNCLIFQITSL</sequence>
<dbReference type="AlphaFoldDB" id="A0A328E7E6"/>
<dbReference type="InterPro" id="IPR036397">
    <property type="entry name" value="RNaseH_sf"/>
</dbReference>
<reference evidence="1 2" key="1">
    <citation type="submission" date="2018-06" db="EMBL/GenBank/DDBJ databases">
        <title>The Genome of Cuscuta australis (Dodder) Provides Insight into the Evolution of Plant Parasitism.</title>
        <authorList>
            <person name="Liu H."/>
        </authorList>
    </citation>
    <scope>NUCLEOTIDE SEQUENCE [LARGE SCALE GENOMIC DNA]</scope>
    <source>
        <strain evidence="2">cv. Yunnan</strain>
        <tissue evidence="1">Vines</tissue>
    </source>
</reference>
<name>A0A328E7E6_9ASTE</name>
<dbReference type="EMBL" id="NQVE01000015">
    <property type="protein sequence ID" value="RAL53914.1"/>
    <property type="molecule type" value="Genomic_DNA"/>
</dbReference>
<dbReference type="Proteomes" id="UP000249390">
    <property type="component" value="Unassembled WGS sequence"/>
</dbReference>
<keyword evidence="2" id="KW-1185">Reference proteome</keyword>
<evidence type="ECO:0000313" key="1">
    <source>
        <dbReference type="EMBL" id="RAL53914.1"/>
    </source>
</evidence>
<dbReference type="SUPFAM" id="SSF53098">
    <property type="entry name" value="Ribonuclease H-like"/>
    <property type="match status" value="1"/>
</dbReference>
<comment type="caution">
    <text evidence="1">The sequence shown here is derived from an EMBL/GenBank/DDBJ whole genome shotgun (WGS) entry which is preliminary data.</text>
</comment>
<accession>A0A328E7E6</accession>
<proteinExistence type="predicted"/>
<protein>
    <recommendedName>
        <fullName evidence="3">3'-5' exonuclease domain-containing protein</fullName>
    </recommendedName>
</protein>
<dbReference type="GO" id="GO:0003676">
    <property type="term" value="F:nucleic acid binding"/>
    <property type="evidence" value="ECO:0007669"/>
    <property type="project" value="InterPro"/>
</dbReference>
<evidence type="ECO:0008006" key="3">
    <source>
        <dbReference type="Google" id="ProtNLM"/>
    </source>
</evidence>